<keyword evidence="2" id="KW-1185">Reference proteome</keyword>
<dbReference type="OrthoDB" id="756848at2"/>
<proteinExistence type="predicted"/>
<comment type="caution">
    <text evidence="1">The sequence shown here is derived from an EMBL/GenBank/DDBJ whole genome shotgun (WGS) entry which is preliminary data.</text>
</comment>
<gene>
    <name evidence="1" type="ORF">ASU31_09925</name>
</gene>
<evidence type="ECO:0000313" key="1">
    <source>
        <dbReference type="EMBL" id="KRT16472.1"/>
    </source>
</evidence>
<protein>
    <submittedName>
        <fullName evidence="1">Uncharacterized protein</fullName>
    </submittedName>
</protein>
<reference evidence="1 2" key="1">
    <citation type="submission" date="2015-11" db="EMBL/GenBank/DDBJ databases">
        <title>Sequence of Pedobacter ginsenosidimutans.</title>
        <authorList>
            <person name="Carson E."/>
            <person name="Keyser V."/>
            <person name="Newman J."/>
            <person name="Miller J."/>
        </authorList>
    </citation>
    <scope>NUCLEOTIDE SEQUENCE [LARGE SCALE GENOMIC DNA]</scope>
    <source>
        <strain evidence="1 2">KACC 14530</strain>
    </source>
</reference>
<sequence>MKTILNKPELVSLLQQQLREIEILCGEYDNGNETAIRLIAEKTGVIFHNTDHSKALLGQLKLSHLEMYCSSEIYNPKSLTNFIGLLKLAHQTGKGWGYSAKLDHSELKRVSQENWWNNKKVIIDSDGVAFTRAKIIKSLANTEPLVLSTSGWTVKDAKGNKSAINPIPETVRQIAFELLESFSGVDLNKESKLYYKL</sequence>
<dbReference type="STRING" id="687842.ASU31_09925"/>
<dbReference type="AlphaFoldDB" id="A0A0T5VRK9"/>
<evidence type="ECO:0000313" key="2">
    <source>
        <dbReference type="Proteomes" id="UP000051950"/>
    </source>
</evidence>
<accession>A0A0T5VRK9</accession>
<name>A0A0T5VRK9_9SPHI</name>
<dbReference type="RefSeq" id="WP_057932156.1">
    <property type="nucleotide sequence ID" value="NZ_LMZQ01000005.1"/>
</dbReference>
<dbReference type="Proteomes" id="UP000051950">
    <property type="component" value="Unassembled WGS sequence"/>
</dbReference>
<organism evidence="1 2">
    <name type="scientific">Pedobacter ginsenosidimutans</name>
    <dbReference type="NCBI Taxonomy" id="687842"/>
    <lineage>
        <taxon>Bacteria</taxon>
        <taxon>Pseudomonadati</taxon>
        <taxon>Bacteroidota</taxon>
        <taxon>Sphingobacteriia</taxon>
        <taxon>Sphingobacteriales</taxon>
        <taxon>Sphingobacteriaceae</taxon>
        <taxon>Pedobacter</taxon>
    </lineage>
</organism>
<dbReference type="EMBL" id="LMZQ01000005">
    <property type="protein sequence ID" value="KRT16472.1"/>
    <property type="molecule type" value="Genomic_DNA"/>
</dbReference>